<dbReference type="Proteomes" id="UP000054821">
    <property type="component" value="Unassembled WGS sequence"/>
</dbReference>
<evidence type="ECO:0000256" key="3">
    <source>
        <dbReference type="ARBA" id="ARBA00004851"/>
    </source>
</evidence>
<feature type="chain" id="PRO_5014528296" description="Endo-1,4-beta-xylanase" evidence="15">
    <location>
        <begin position="20"/>
        <end position="225"/>
    </location>
</feature>
<gene>
    <name evidence="18" type="ORF">TGAM01_v205617</name>
    <name evidence="17" type="ORF">TGAMA5MH_07523</name>
</gene>
<reference evidence="18 19" key="1">
    <citation type="journal article" date="2016" name="Genome Announc.">
        <title>Draft Whole-Genome Sequence of Trichoderma gamsii T6085, a Promising Biocontrol Agent of Fusarium Head Blight on Wheat.</title>
        <authorList>
            <person name="Baroncelli R."/>
            <person name="Zapparata A."/>
            <person name="Piaggeschi G."/>
            <person name="Sarrocco S."/>
            <person name="Vannacci G."/>
        </authorList>
    </citation>
    <scope>NUCLEOTIDE SEQUENCE [LARGE SCALE GENOMIC DNA]</scope>
    <source>
        <strain evidence="18 19">T6085</strain>
    </source>
</reference>
<dbReference type="EMBL" id="JPDN02000018">
    <property type="protein sequence ID" value="PON25323.1"/>
    <property type="molecule type" value="Genomic_DNA"/>
</dbReference>
<reference evidence="18" key="3">
    <citation type="submission" date="2017-08" db="EMBL/GenBank/DDBJ databases">
        <title>Trichoderma gamsii strain T6085, whole genome shotgun sequencing project.</title>
        <authorList>
            <person name="Baroncelli R."/>
        </authorList>
    </citation>
    <scope>NUCLEOTIDE SEQUENCE</scope>
    <source>
        <strain evidence="18">T6085</strain>
    </source>
</reference>
<protein>
    <recommendedName>
        <fullName evidence="13 14">Endo-1,4-beta-xylanase</fullName>
        <ecNumber evidence="13 14">3.2.1.8</ecNumber>
    </recommendedName>
</protein>
<proteinExistence type="inferred from homology"/>
<dbReference type="InterPro" id="IPR013319">
    <property type="entry name" value="GH11/12"/>
</dbReference>
<dbReference type="RefSeq" id="XP_018665907.1">
    <property type="nucleotide sequence ID" value="XM_018801075.1"/>
</dbReference>
<dbReference type="EC" id="3.2.1.8" evidence="13 14"/>
<dbReference type="PANTHER" id="PTHR46828:SF4">
    <property type="entry name" value="ENDO-1,4-BETA-XYLANASE"/>
    <property type="match status" value="1"/>
</dbReference>
<evidence type="ECO:0000259" key="16">
    <source>
        <dbReference type="PROSITE" id="PS51761"/>
    </source>
</evidence>
<dbReference type="Gene3D" id="2.60.120.180">
    <property type="match status" value="1"/>
</dbReference>
<dbReference type="Proteomes" id="UP000236546">
    <property type="component" value="Unassembled WGS sequence"/>
</dbReference>
<dbReference type="EMBL" id="MTYH01000068">
    <property type="protein sequence ID" value="PNP40526.1"/>
    <property type="molecule type" value="Genomic_DNA"/>
</dbReference>
<keyword evidence="6 13" id="KW-0858">Xylan degradation</keyword>
<dbReference type="GO" id="GO:0045493">
    <property type="term" value="P:xylan catabolic process"/>
    <property type="evidence" value="ECO:0007669"/>
    <property type="project" value="UniProtKB-UniRule"/>
</dbReference>
<organism evidence="18 19">
    <name type="scientific">Trichoderma gamsii</name>
    <dbReference type="NCBI Taxonomy" id="398673"/>
    <lineage>
        <taxon>Eukaryota</taxon>
        <taxon>Fungi</taxon>
        <taxon>Dikarya</taxon>
        <taxon>Ascomycota</taxon>
        <taxon>Pezizomycotina</taxon>
        <taxon>Sordariomycetes</taxon>
        <taxon>Hypocreomycetidae</taxon>
        <taxon>Hypocreales</taxon>
        <taxon>Hypocreaceae</taxon>
        <taxon>Trichoderma</taxon>
    </lineage>
</organism>
<accession>A0A0W7W2I7</accession>
<dbReference type="Pfam" id="PF00457">
    <property type="entry name" value="Glyco_hydro_11"/>
    <property type="match status" value="1"/>
</dbReference>
<comment type="caution">
    <text evidence="18">The sequence shown here is derived from an EMBL/GenBank/DDBJ whole genome shotgun (WGS) entry which is preliminary data.</text>
</comment>
<feature type="active site" description="Proton donor" evidence="13">
    <location>
        <position position="211"/>
    </location>
</feature>
<keyword evidence="7 15" id="KW-0732">Signal</keyword>
<evidence type="ECO:0000256" key="15">
    <source>
        <dbReference type="SAM" id="SignalP"/>
    </source>
</evidence>
<dbReference type="PANTHER" id="PTHR46828">
    <property type="entry name" value="ENDO-1,4-BETA-XYLANASE A-RELATED"/>
    <property type="match status" value="1"/>
</dbReference>
<dbReference type="UniPathway" id="UPA00114"/>
<keyword evidence="10 13" id="KW-0119">Carbohydrate metabolism</keyword>
<dbReference type="InterPro" id="IPR033123">
    <property type="entry name" value="GH11_dom"/>
</dbReference>
<evidence type="ECO:0000256" key="8">
    <source>
        <dbReference type="ARBA" id="ARBA00022801"/>
    </source>
</evidence>
<keyword evidence="12 13" id="KW-0624">Polysaccharide degradation</keyword>
<feature type="domain" description="GH11" evidence="16">
    <location>
        <begin position="38"/>
        <end position="224"/>
    </location>
</feature>
<evidence type="ECO:0000256" key="10">
    <source>
        <dbReference type="ARBA" id="ARBA00023277"/>
    </source>
</evidence>
<evidence type="ECO:0000313" key="17">
    <source>
        <dbReference type="EMBL" id="PNP40526.1"/>
    </source>
</evidence>
<dbReference type="InterPro" id="IPR018208">
    <property type="entry name" value="GH11_AS_1"/>
</dbReference>
<evidence type="ECO:0000256" key="13">
    <source>
        <dbReference type="PROSITE-ProRule" id="PRU01097"/>
    </source>
</evidence>
<keyword evidence="8 13" id="KW-0378">Hydrolase</keyword>
<evidence type="ECO:0000256" key="14">
    <source>
        <dbReference type="RuleBase" id="RU362015"/>
    </source>
</evidence>
<name>A0A0W7W2I7_9HYPO</name>
<comment type="pathway">
    <text evidence="3 13 14">Glycan degradation; xylan degradation.</text>
</comment>
<keyword evidence="19" id="KW-1185">Reference proteome</keyword>
<dbReference type="FunFam" id="2.60.120.180:FF:000002">
    <property type="entry name" value="Endo-1,4-beta-xylanase A"/>
    <property type="match status" value="1"/>
</dbReference>
<evidence type="ECO:0000256" key="1">
    <source>
        <dbReference type="ARBA" id="ARBA00000681"/>
    </source>
</evidence>
<reference evidence="17 20" key="2">
    <citation type="submission" date="2017-02" db="EMBL/GenBank/DDBJ databases">
        <title>Genomes of Trichoderma spp. with biocontrol activity.</title>
        <authorList>
            <person name="Gardiner D."/>
            <person name="Kazan K."/>
            <person name="Vos C."/>
            <person name="Harvey P."/>
        </authorList>
    </citation>
    <scope>NUCLEOTIDE SEQUENCE [LARGE SCALE GENOMIC DNA]</scope>
    <source>
        <strain evidence="17 20">A5MH</strain>
    </source>
</reference>
<dbReference type="SUPFAM" id="SSF49899">
    <property type="entry name" value="Concanavalin A-like lectins/glucanases"/>
    <property type="match status" value="1"/>
</dbReference>
<dbReference type="GO" id="GO:0031176">
    <property type="term" value="F:endo-1,4-beta-xylanase activity"/>
    <property type="evidence" value="ECO:0007669"/>
    <property type="project" value="UniProtKB-UniRule"/>
</dbReference>
<evidence type="ECO:0000256" key="4">
    <source>
        <dbReference type="ARBA" id="ARBA00007792"/>
    </source>
</evidence>
<dbReference type="GO" id="GO:0005576">
    <property type="term" value="C:extracellular region"/>
    <property type="evidence" value="ECO:0007669"/>
    <property type="project" value="UniProtKB-SubCell"/>
</dbReference>
<evidence type="ECO:0000256" key="7">
    <source>
        <dbReference type="ARBA" id="ARBA00022729"/>
    </source>
</evidence>
<dbReference type="PROSITE" id="PS51761">
    <property type="entry name" value="GH11_3"/>
    <property type="match status" value="1"/>
</dbReference>
<dbReference type="InterPro" id="IPR013320">
    <property type="entry name" value="ConA-like_dom_sf"/>
</dbReference>
<dbReference type="InterPro" id="IPR001137">
    <property type="entry name" value="Glyco_hydro_11"/>
</dbReference>
<evidence type="ECO:0000256" key="5">
    <source>
        <dbReference type="ARBA" id="ARBA00022525"/>
    </source>
</evidence>
<evidence type="ECO:0000256" key="6">
    <source>
        <dbReference type="ARBA" id="ARBA00022651"/>
    </source>
</evidence>
<keyword evidence="5" id="KW-0964">Secreted</keyword>
<keyword evidence="11 13" id="KW-0326">Glycosidase</keyword>
<keyword evidence="9" id="KW-0325">Glycoprotein</keyword>
<dbReference type="GeneID" id="29981158"/>
<dbReference type="PROSITE" id="PS00776">
    <property type="entry name" value="GH11_1"/>
    <property type="match status" value="1"/>
</dbReference>
<dbReference type="STRING" id="398673.A0A0W7W2I7"/>
<feature type="signal peptide" evidence="15">
    <location>
        <begin position="1"/>
        <end position="19"/>
    </location>
</feature>
<evidence type="ECO:0000256" key="12">
    <source>
        <dbReference type="ARBA" id="ARBA00023326"/>
    </source>
</evidence>
<dbReference type="PRINTS" id="PR00911">
    <property type="entry name" value="GLHYDRLASE11"/>
</dbReference>
<dbReference type="OrthoDB" id="2115822at2759"/>
<evidence type="ECO:0000256" key="2">
    <source>
        <dbReference type="ARBA" id="ARBA00004613"/>
    </source>
</evidence>
<comment type="similarity">
    <text evidence="4 13 14">Belongs to the glycosyl hydrolase 11 (cellulase G) family.</text>
</comment>
<evidence type="ECO:0000313" key="19">
    <source>
        <dbReference type="Proteomes" id="UP000054821"/>
    </source>
</evidence>
<evidence type="ECO:0000256" key="11">
    <source>
        <dbReference type="ARBA" id="ARBA00023295"/>
    </source>
</evidence>
<sequence length="225" mass="24057">MVAFSHLLAALAGIASSLAAPVEERNTDLIERGPHNFVLGGHNDVRRSTINYNQDYTTGGDVVYTHSSTGFAVNWSNPQDFVVGVGWQPGGSSPIKFSGNFGVGSGVGLLSVYGWSTNPLVEYYIMEDNFGYPSQGTVKGSVTSDGSSYTIWENTRVNEPSIQGTATFNQYISIRNSKRSSGTVTVANHFNAWKSLGMNLGTLNYQVVAVEGWGGQGGVQQTVSN</sequence>
<evidence type="ECO:0000313" key="20">
    <source>
        <dbReference type="Proteomes" id="UP000236546"/>
    </source>
</evidence>
<comment type="catalytic activity">
    <reaction evidence="1 13 14">
        <text>Endohydrolysis of (1-&gt;4)-beta-D-xylosidic linkages in xylans.</text>
        <dbReference type="EC" id="3.2.1.8"/>
    </reaction>
</comment>
<comment type="subcellular location">
    <subcellularLocation>
        <location evidence="2">Secreted</location>
    </subcellularLocation>
</comment>
<evidence type="ECO:0000256" key="9">
    <source>
        <dbReference type="ARBA" id="ARBA00023180"/>
    </source>
</evidence>
<evidence type="ECO:0000313" key="18">
    <source>
        <dbReference type="EMBL" id="PON25323.1"/>
    </source>
</evidence>
<feature type="active site" description="Nucleophile" evidence="13">
    <location>
        <position position="122"/>
    </location>
</feature>
<dbReference type="AlphaFoldDB" id="A0A0W7W2I7"/>